<gene>
    <name evidence="6" type="primary">lptB_6</name>
    <name evidence="6" type="ORF">RIdsm_01472</name>
    <name evidence="5" type="ORF">XM52_07695</name>
</gene>
<evidence type="ECO:0000259" key="4">
    <source>
        <dbReference type="PROSITE" id="PS50893"/>
    </source>
</evidence>
<reference evidence="6 8" key="2">
    <citation type="submission" date="2018-08" db="EMBL/GenBank/DDBJ databases">
        <title>Genetic Globetrotter - A new plasmid hitch-hiking vast phylogenetic and geographic distances.</title>
        <authorList>
            <person name="Vollmers J."/>
            <person name="Petersen J."/>
        </authorList>
    </citation>
    <scope>NUCLEOTIDE SEQUENCE [LARGE SCALE GENOMIC DNA]</scope>
    <source>
        <strain evidence="6 8">DSM 26383</strain>
    </source>
</reference>
<keyword evidence="2" id="KW-0547">Nucleotide-binding</keyword>
<dbReference type="Gene3D" id="3.40.50.300">
    <property type="entry name" value="P-loop containing nucleotide triphosphate hydrolases"/>
    <property type="match status" value="1"/>
</dbReference>
<dbReference type="InterPro" id="IPR003593">
    <property type="entry name" value="AAA+_ATPase"/>
</dbReference>
<evidence type="ECO:0000256" key="2">
    <source>
        <dbReference type="ARBA" id="ARBA00022741"/>
    </source>
</evidence>
<dbReference type="EC" id="3.6.3.-" evidence="6"/>
<dbReference type="GO" id="GO:0005524">
    <property type="term" value="F:ATP binding"/>
    <property type="evidence" value="ECO:0007669"/>
    <property type="project" value="UniProtKB-KW"/>
</dbReference>
<keyword evidence="3 6" id="KW-0067">ATP-binding</keyword>
<name>A0A0T5PC02_9RHOB</name>
<evidence type="ECO:0000256" key="3">
    <source>
        <dbReference type="ARBA" id="ARBA00022840"/>
    </source>
</evidence>
<dbReference type="OrthoDB" id="9779872at2"/>
<sequence length="260" mass="27747">MTVSQGNGRSLTVDGLRVRYGALVALDGVSFTVRPGEILGIIGPNGAGKSTCYNATTNMVQRAGRVRIGDQDVTDVPAHGLAALGLRRAFQQNTFFSNITVLENMIAVMQHAHGSSLGQTIFRPLASARRAAQARDAAREALVWMGIPEAYHDSYPTQIPYGTQRSLSIALANATGADILLLDEPAAGLGGEDMQNLVDLMLTLRDNGVALVVIEHHMDLIMSVTDQIVVLDQGRMIASGVPADIRNSPEVLEAYLGRAE</sequence>
<dbReference type="SUPFAM" id="SSF52540">
    <property type="entry name" value="P-loop containing nucleoside triphosphate hydrolases"/>
    <property type="match status" value="1"/>
</dbReference>
<evidence type="ECO:0000313" key="8">
    <source>
        <dbReference type="Proteomes" id="UP000325785"/>
    </source>
</evidence>
<dbReference type="EMBL" id="LAXI01000003">
    <property type="protein sequence ID" value="KRS18645.1"/>
    <property type="molecule type" value="Genomic_DNA"/>
</dbReference>
<dbReference type="InterPro" id="IPR027417">
    <property type="entry name" value="P-loop_NTPase"/>
</dbReference>
<dbReference type="RefSeq" id="WP_057814947.1">
    <property type="nucleotide sequence ID" value="NZ_FOMY01000004.1"/>
</dbReference>
<dbReference type="InterPro" id="IPR051120">
    <property type="entry name" value="ABC_AA/LPS_Transport"/>
</dbReference>
<organism evidence="5 7">
    <name type="scientific">Roseovarius indicus</name>
    <dbReference type="NCBI Taxonomy" id="540747"/>
    <lineage>
        <taxon>Bacteria</taxon>
        <taxon>Pseudomonadati</taxon>
        <taxon>Pseudomonadota</taxon>
        <taxon>Alphaproteobacteria</taxon>
        <taxon>Rhodobacterales</taxon>
        <taxon>Roseobacteraceae</taxon>
        <taxon>Roseovarius</taxon>
    </lineage>
</organism>
<feature type="domain" description="ABC transporter" evidence="4">
    <location>
        <begin position="11"/>
        <end position="258"/>
    </location>
</feature>
<dbReference type="PANTHER" id="PTHR45772">
    <property type="entry name" value="CONSERVED COMPONENT OF ABC TRANSPORTER FOR NATURAL AMINO ACIDS-RELATED"/>
    <property type="match status" value="1"/>
</dbReference>
<accession>A0A0T5PC02</accession>
<evidence type="ECO:0000313" key="7">
    <source>
        <dbReference type="Proteomes" id="UP000051401"/>
    </source>
</evidence>
<dbReference type="Pfam" id="PF12399">
    <property type="entry name" value="BCA_ABC_TP_C"/>
    <property type="match status" value="1"/>
</dbReference>
<keyword evidence="1" id="KW-0813">Transport</keyword>
<protein>
    <submittedName>
        <fullName evidence="6">Lipopolysaccharide export system ATP-binding protein LptB</fullName>
        <ecNumber evidence="6">3.6.3.-</ecNumber>
    </submittedName>
</protein>
<proteinExistence type="predicted"/>
<dbReference type="PANTHER" id="PTHR45772:SF9">
    <property type="entry name" value="CONSERVED COMPONENT OF ABC TRANSPORTER FOR NATURAL AMINO ACIDS"/>
    <property type="match status" value="1"/>
</dbReference>
<dbReference type="InterPro" id="IPR032823">
    <property type="entry name" value="BCA_ABC_TP_C"/>
</dbReference>
<dbReference type="EMBL" id="CP031598">
    <property type="protein sequence ID" value="QEW25685.1"/>
    <property type="molecule type" value="Genomic_DNA"/>
</dbReference>
<dbReference type="Pfam" id="PF00005">
    <property type="entry name" value="ABC_tran"/>
    <property type="match status" value="1"/>
</dbReference>
<dbReference type="GO" id="GO:0005886">
    <property type="term" value="C:plasma membrane"/>
    <property type="evidence" value="ECO:0007669"/>
    <property type="project" value="TreeGrafter"/>
</dbReference>
<keyword evidence="6" id="KW-0378">Hydrolase</keyword>
<dbReference type="GO" id="GO:0016887">
    <property type="term" value="F:ATP hydrolysis activity"/>
    <property type="evidence" value="ECO:0007669"/>
    <property type="project" value="InterPro"/>
</dbReference>
<dbReference type="PATRIC" id="fig|540747.5.peg.3911"/>
<keyword evidence="7" id="KW-1185">Reference proteome</keyword>
<dbReference type="Proteomes" id="UP000325785">
    <property type="component" value="Chromosome"/>
</dbReference>
<evidence type="ECO:0000313" key="6">
    <source>
        <dbReference type="EMBL" id="QEW25685.1"/>
    </source>
</evidence>
<evidence type="ECO:0000256" key="1">
    <source>
        <dbReference type="ARBA" id="ARBA00022448"/>
    </source>
</evidence>
<dbReference type="KEGG" id="rid:RIdsm_01472"/>
<dbReference type="STRING" id="540747.SAMN04488031_10474"/>
<reference evidence="5 7" key="1">
    <citation type="submission" date="2015-04" db="EMBL/GenBank/DDBJ databases">
        <title>The draft genome sequence of Roseovarius indicus B108T.</title>
        <authorList>
            <person name="Li G."/>
            <person name="Lai Q."/>
            <person name="Shao Z."/>
            <person name="Yan P."/>
        </authorList>
    </citation>
    <scope>NUCLEOTIDE SEQUENCE [LARGE SCALE GENOMIC DNA]</scope>
    <source>
        <strain evidence="5 7">B108</strain>
    </source>
</reference>
<evidence type="ECO:0000313" key="5">
    <source>
        <dbReference type="EMBL" id="KRS18645.1"/>
    </source>
</evidence>
<dbReference type="SMART" id="SM00382">
    <property type="entry name" value="AAA"/>
    <property type="match status" value="1"/>
</dbReference>
<dbReference type="AlphaFoldDB" id="A0A0T5PC02"/>
<dbReference type="PROSITE" id="PS50893">
    <property type="entry name" value="ABC_TRANSPORTER_2"/>
    <property type="match status" value="1"/>
</dbReference>
<dbReference type="Proteomes" id="UP000051401">
    <property type="component" value="Unassembled WGS sequence"/>
</dbReference>
<dbReference type="InterPro" id="IPR003439">
    <property type="entry name" value="ABC_transporter-like_ATP-bd"/>
</dbReference>